<proteinExistence type="predicted"/>
<evidence type="ECO:0000313" key="2">
    <source>
        <dbReference type="Proteomes" id="UP000594402"/>
    </source>
</evidence>
<name>A0A7S5FX72_9CAUD</name>
<dbReference type="EMBL" id="MN602266">
    <property type="protein sequence ID" value="QGH74578.1"/>
    <property type="molecule type" value="Genomic_DNA"/>
</dbReference>
<evidence type="ECO:0000313" key="1">
    <source>
        <dbReference type="EMBL" id="QGH74578.1"/>
    </source>
</evidence>
<keyword evidence="2" id="KW-1185">Reference proteome</keyword>
<protein>
    <submittedName>
        <fullName evidence="1">Uncharacterized protein</fullName>
    </submittedName>
</protein>
<accession>A0A7S5FX72</accession>
<gene>
    <name evidence="1" type="ORF">DSS3VP1_00009</name>
</gene>
<organism evidence="1 2">
    <name type="scientific">Bacteriophage DSS3_VP1</name>
    <dbReference type="NCBI Taxonomy" id="2664196"/>
    <lineage>
        <taxon>Viruses</taxon>
        <taxon>Duplodnaviria</taxon>
        <taxon>Heunggongvirae</taxon>
        <taxon>Uroviricota</taxon>
        <taxon>Caudoviricetes</taxon>
        <taxon>Naomviridae</taxon>
        <taxon>Noahvirus</taxon>
        <taxon>Noahvirus arc</taxon>
    </lineage>
</organism>
<reference evidence="1 2" key="1">
    <citation type="submission" date="2019-10" db="EMBL/GenBank/DDBJ databases">
        <title>Isolation and characterisation of a new family of globally distributed lytic roseophage, the Naomivirus.</title>
        <authorList>
            <person name="Rihtman B."/>
            <person name="Puxty R.J."/>
            <person name="Hapeshi A."/>
            <person name="Zhan Y."/>
            <person name="Michinevski S."/>
            <person name="Waterfield N.R."/>
            <person name="Chen F."/>
            <person name="Millard A.D."/>
            <person name="Scanlan D.J."/>
            <person name="Chen Y."/>
        </authorList>
    </citation>
    <scope>NUCLEOTIDE SEQUENCE [LARGE SCALE GENOMIC DNA]</scope>
</reference>
<dbReference type="Proteomes" id="UP000594402">
    <property type="component" value="Segment"/>
</dbReference>
<sequence>MILIPCPDTGDYGIFADDAIVDAEDDSILIYESPVLDEKGKPFMFYEEKPVFGFDLRKRQ</sequence>